<accession>A0ABT2CJM9</accession>
<evidence type="ECO:0000313" key="3">
    <source>
        <dbReference type="Proteomes" id="UP001431313"/>
    </source>
</evidence>
<gene>
    <name evidence="2" type="ORF">NX801_17875</name>
</gene>
<feature type="domain" description="DUF2470" evidence="1">
    <location>
        <begin position="155"/>
        <end position="223"/>
    </location>
</feature>
<dbReference type="EMBL" id="JANUGQ010000014">
    <property type="protein sequence ID" value="MCS0637500.1"/>
    <property type="molecule type" value="Genomic_DNA"/>
</dbReference>
<dbReference type="InterPro" id="IPR019595">
    <property type="entry name" value="DUF2470"/>
</dbReference>
<dbReference type="InterPro" id="IPR037119">
    <property type="entry name" value="Haem_oxidase_HugZ-like_sf"/>
</dbReference>
<keyword evidence="3" id="KW-1185">Reference proteome</keyword>
<dbReference type="Proteomes" id="UP001431313">
    <property type="component" value="Unassembled WGS sequence"/>
</dbReference>
<dbReference type="RefSeq" id="WP_258788749.1">
    <property type="nucleotide sequence ID" value="NZ_JANUGQ010000014.1"/>
</dbReference>
<evidence type="ECO:0000313" key="2">
    <source>
        <dbReference type="EMBL" id="MCS0637500.1"/>
    </source>
</evidence>
<protein>
    <submittedName>
        <fullName evidence="2">DUF2470 domain-containing protein</fullName>
    </submittedName>
</protein>
<proteinExistence type="predicted"/>
<reference evidence="2" key="1">
    <citation type="submission" date="2022-08" db="EMBL/GenBank/DDBJ databases">
        <authorList>
            <person name="Somphong A."/>
            <person name="Phongsopitanun W."/>
        </authorList>
    </citation>
    <scope>NUCLEOTIDE SEQUENCE</scope>
    <source>
        <strain evidence="2">LP05-1</strain>
    </source>
</reference>
<dbReference type="SUPFAM" id="SSF50475">
    <property type="entry name" value="FMN-binding split barrel"/>
    <property type="match status" value="1"/>
</dbReference>
<organism evidence="2 3">
    <name type="scientific">Streptomyces pyxinae</name>
    <dbReference type="NCBI Taxonomy" id="2970734"/>
    <lineage>
        <taxon>Bacteria</taxon>
        <taxon>Bacillati</taxon>
        <taxon>Actinomycetota</taxon>
        <taxon>Actinomycetes</taxon>
        <taxon>Kitasatosporales</taxon>
        <taxon>Streptomycetaceae</taxon>
        <taxon>Streptomyces</taxon>
    </lineage>
</organism>
<evidence type="ECO:0000259" key="1">
    <source>
        <dbReference type="Pfam" id="PF10615"/>
    </source>
</evidence>
<name>A0ABT2CJM9_9ACTN</name>
<sequence>MSAVPAAPAEPTTAEQIRSVLARAVSLSLVSDGHRFDLAGQHTVDARGQVRLHLPADSALPALTACAPRGSLAVLLEFTDIAPVALRDRVRARVTLSGWLARSRAIGRPGLPRSAAAVLRLDMARATLETATEITAAGLDELVLAEVDPLAVEEAALLTHLAGSHRDVVTELTRLVDPRVTEDATRTMPVALDRYGLTLRYEYQRGHVDARLVFPKPLREAAHVGNGVQQLLAAARGCRHLHRSSPRP</sequence>
<comment type="caution">
    <text evidence="2">The sequence shown here is derived from an EMBL/GenBank/DDBJ whole genome shotgun (WGS) entry which is preliminary data.</text>
</comment>
<dbReference type="Pfam" id="PF10615">
    <property type="entry name" value="DUF2470"/>
    <property type="match status" value="1"/>
</dbReference>
<dbReference type="Gene3D" id="3.20.180.10">
    <property type="entry name" value="PNP-oxidase-like"/>
    <property type="match status" value="1"/>
</dbReference>